<dbReference type="GO" id="GO:0016746">
    <property type="term" value="F:acyltransferase activity"/>
    <property type="evidence" value="ECO:0007669"/>
    <property type="project" value="UniProtKB-KW"/>
</dbReference>
<dbReference type="Gene3D" id="3.30.70.250">
    <property type="entry name" value="Malonyl-CoA ACP transacylase, ACP-binding"/>
    <property type="match status" value="1"/>
</dbReference>
<dbReference type="InterPro" id="IPR016036">
    <property type="entry name" value="Malonyl_transacylase_ACP-bd"/>
</dbReference>
<dbReference type="RefSeq" id="WP_340358742.1">
    <property type="nucleotide sequence ID" value="NZ_JBBKZU010000009.1"/>
</dbReference>
<dbReference type="InterPro" id="IPR001227">
    <property type="entry name" value="Ac_transferase_dom_sf"/>
</dbReference>
<reference evidence="2 3" key="1">
    <citation type="submission" date="2024-03" db="EMBL/GenBank/DDBJ databases">
        <title>Novel species of the genus Variovorax.</title>
        <authorList>
            <person name="Liu Q."/>
            <person name="Xin Y.-H."/>
        </authorList>
    </citation>
    <scope>NUCLEOTIDE SEQUENCE [LARGE SCALE GENOMIC DNA]</scope>
    <source>
        <strain evidence="2 3">KACC 18899</strain>
    </source>
</reference>
<evidence type="ECO:0000313" key="3">
    <source>
        <dbReference type="Proteomes" id="UP001365846"/>
    </source>
</evidence>
<comment type="caution">
    <text evidence="2">The sequence shown here is derived from an EMBL/GenBank/DDBJ whole genome shotgun (WGS) entry which is preliminary data.</text>
</comment>
<name>A0ABU8VK03_9BURK</name>
<dbReference type="InterPro" id="IPR016035">
    <property type="entry name" value="Acyl_Trfase/lysoPLipase"/>
</dbReference>
<proteinExistence type="predicted"/>
<dbReference type="InterPro" id="IPR014043">
    <property type="entry name" value="Acyl_transferase_dom"/>
</dbReference>
<dbReference type="Gene3D" id="3.40.366.10">
    <property type="entry name" value="Malonyl-Coenzyme A Acyl Carrier Protein, domain 2"/>
    <property type="match status" value="1"/>
</dbReference>
<dbReference type="PANTHER" id="PTHR42681">
    <property type="entry name" value="MALONYL-COA-ACYL CARRIER PROTEIN TRANSACYLASE, MITOCHONDRIAL"/>
    <property type="match status" value="1"/>
</dbReference>
<accession>A0ABU8VK03</accession>
<organism evidence="2 3">
    <name type="scientific">Variovorax ureilyticus</name>
    <dbReference type="NCBI Taxonomy" id="1836198"/>
    <lineage>
        <taxon>Bacteria</taxon>
        <taxon>Pseudomonadati</taxon>
        <taxon>Pseudomonadota</taxon>
        <taxon>Betaproteobacteria</taxon>
        <taxon>Burkholderiales</taxon>
        <taxon>Comamonadaceae</taxon>
        <taxon>Variovorax</taxon>
    </lineage>
</organism>
<keyword evidence="2" id="KW-0808">Transferase</keyword>
<dbReference type="EMBL" id="JBBKZU010000009">
    <property type="protein sequence ID" value="MEJ8813497.1"/>
    <property type="molecule type" value="Genomic_DNA"/>
</dbReference>
<protein>
    <submittedName>
        <fullName evidence="2">Acyltransferase domain-containing protein</fullName>
    </submittedName>
</protein>
<dbReference type="SMART" id="SM00827">
    <property type="entry name" value="PKS_AT"/>
    <property type="match status" value="1"/>
</dbReference>
<dbReference type="SUPFAM" id="SSF55048">
    <property type="entry name" value="Probable ACP-binding domain of malonyl-CoA ACP transacylase"/>
    <property type="match status" value="1"/>
</dbReference>
<gene>
    <name evidence="2" type="ORF">WKW77_20595</name>
</gene>
<dbReference type="InterPro" id="IPR050858">
    <property type="entry name" value="Mal-CoA-ACP_Trans/PKS_FabD"/>
</dbReference>
<keyword evidence="3" id="KW-1185">Reference proteome</keyword>
<dbReference type="SUPFAM" id="SSF52151">
    <property type="entry name" value="FabD/lysophospholipase-like"/>
    <property type="match status" value="1"/>
</dbReference>
<dbReference type="Proteomes" id="UP001365846">
    <property type="component" value="Unassembled WGS sequence"/>
</dbReference>
<evidence type="ECO:0000313" key="2">
    <source>
        <dbReference type="EMBL" id="MEJ8813497.1"/>
    </source>
</evidence>
<sequence length="300" mass="31910">MSYALIFSGQGMQHPAMLPWLADGELLQGVQRQLGLDWRERLRNPDWAGRNAHAQLLLTGLGLAAWTALAPHLPAPEVVAGYSVGEVAAFAAAGVYDAPTAIDLVRHRAELMDRDAERCACGLVAVSGLGAAPVEALCAEFGLALAIRNDAVSVVLGGPKTALAPAAESARSLGAHVTGLNVNVASHTAWMNEAARAFEALLAARSFGSPRSPLLSNVAGRVRNADEARTALARQIDHTVRWDECMEGIASRRVRCVLEIGPGQALARMWNDRHADIPARSADEFRSLKGVVGWIDQHAT</sequence>
<dbReference type="Pfam" id="PF00698">
    <property type="entry name" value="Acyl_transf_1"/>
    <property type="match status" value="1"/>
</dbReference>
<evidence type="ECO:0000259" key="1">
    <source>
        <dbReference type="SMART" id="SM00827"/>
    </source>
</evidence>
<dbReference type="PANTHER" id="PTHR42681:SF6">
    <property type="entry name" value="BLL0263 PROTEIN"/>
    <property type="match status" value="1"/>
</dbReference>
<keyword evidence="2" id="KW-0012">Acyltransferase</keyword>
<feature type="domain" description="Malonyl-CoA:ACP transacylase (MAT)" evidence="1">
    <location>
        <begin position="6"/>
        <end position="298"/>
    </location>
</feature>